<proteinExistence type="inferred from homology"/>
<name>A0A2G9H4C7_9LAMI</name>
<dbReference type="PANTHER" id="PTHR23056">
    <property type="entry name" value="CALCINEURIN B"/>
    <property type="match status" value="1"/>
</dbReference>
<dbReference type="Gene3D" id="1.10.238.10">
    <property type="entry name" value="EF-hand"/>
    <property type="match status" value="1"/>
</dbReference>
<comment type="subcellular location">
    <subcellularLocation>
        <location evidence="2">Membrane</location>
    </subcellularLocation>
</comment>
<organism evidence="3 4">
    <name type="scientific">Handroanthus impetiginosus</name>
    <dbReference type="NCBI Taxonomy" id="429701"/>
    <lineage>
        <taxon>Eukaryota</taxon>
        <taxon>Viridiplantae</taxon>
        <taxon>Streptophyta</taxon>
        <taxon>Embryophyta</taxon>
        <taxon>Tracheophyta</taxon>
        <taxon>Spermatophyta</taxon>
        <taxon>Magnoliopsida</taxon>
        <taxon>eudicotyledons</taxon>
        <taxon>Gunneridae</taxon>
        <taxon>Pentapetalae</taxon>
        <taxon>asterids</taxon>
        <taxon>lamiids</taxon>
        <taxon>Lamiales</taxon>
        <taxon>Bignoniaceae</taxon>
        <taxon>Crescentiina</taxon>
        <taxon>Tabebuia alliance</taxon>
        <taxon>Handroanthus</taxon>
    </lineage>
</organism>
<dbReference type="GO" id="GO:0016020">
    <property type="term" value="C:membrane"/>
    <property type="evidence" value="ECO:0007669"/>
    <property type="project" value="UniProtKB-SubCell"/>
</dbReference>
<keyword evidence="2" id="KW-0106">Calcium</keyword>
<dbReference type="InterPro" id="IPR045198">
    <property type="entry name" value="CNBL1-10"/>
</dbReference>
<dbReference type="GO" id="GO:0005509">
    <property type="term" value="F:calcium ion binding"/>
    <property type="evidence" value="ECO:0007669"/>
    <property type="project" value="UniProtKB-UniRule"/>
</dbReference>
<accession>A0A2G9H4C7</accession>
<keyword evidence="4" id="KW-1185">Reference proteome</keyword>
<dbReference type="GO" id="GO:0019722">
    <property type="term" value="P:calcium-mediated signaling"/>
    <property type="evidence" value="ECO:0007669"/>
    <property type="project" value="UniProtKB-UniRule"/>
</dbReference>
<comment type="function">
    <text evidence="2">Acts as a calcium sensor. CBL proteins interact with CIPK serine-threonine protein kinases. Binding of a CBL protein to the regulatory NAF domain of a CIPK protein lead to the activation of the kinase in a calcium-dependent manner.</text>
</comment>
<evidence type="ECO:0000313" key="4">
    <source>
        <dbReference type="Proteomes" id="UP000231279"/>
    </source>
</evidence>
<dbReference type="OrthoDB" id="191686at2759"/>
<comment type="subunit">
    <text evidence="2">Homodimer. Interacts with CIPK.</text>
</comment>
<dbReference type="PANTHER" id="PTHR23056:SF110">
    <property type="entry name" value="CALMODULIN"/>
    <property type="match status" value="1"/>
</dbReference>
<sequence>MGAKTSKRKRQESGFEDLAILAYETPFSVSEVEALQELYKRLSSSVVDDALIQKEELAFALFWSTKMQNLFAGRVWKNRRL</sequence>
<dbReference type="GO" id="GO:0019900">
    <property type="term" value="F:kinase binding"/>
    <property type="evidence" value="ECO:0007669"/>
    <property type="project" value="UniProtKB-UniRule"/>
</dbReference>
<comment type="caution">
    <text evidence="3">The sequence shown here is derived from an EMBL/GenBank/DDBJ whole genome shotgun (WGS) entry which is preliminary data.</text>
</comment>
<keyword evidence="2" id="KW-0472">Membrane</keyword>
<dbReference type="Proteomes" id="UP000231279">
    <property type="component" value="Unassembled WGS sequence"/>
</dbReference>
<comment type="similarity">
    <text evidence="2">Belongs to the calcineurin regulatory subunit family.</text>
</comment>
<dbReference type="AlphaFoldDB" id="A0A2G9H4C7"/>
<evidence type="ECO:0000256" key="1">
    <source>
        <dbReference type="ARBA" id="ARBA00022737"/>
    </source>
</evidence>
<evidence type="ECO:0000256" key="2">
    <source>
        <dbReference type="RuleBase" id="RU369080"/>
    </source>
</evidence>
<keyword evidence="1 2" id="KW-0677">Repeat</keyword>
<gene>
    <name evidence="3" type="ORF">CDL12_15003</name>
</gene>
<dbReference type="STRING" id="429701.A0A2G9H4C7"/>
<keyword evidence="2" id="KW-0479">Metal-binding</keyword>
<reference evidence="4" key="1">
    <citation type="journal article" date="2018" name="Gigascience">
        <title>Genome assembly of the Pink Ipe (Handroanthus impetiginosus, Bignoniaceae), a highly valued, ecologically keystone Neotropical timber forest tree.</title>
        <authorList>
            <person name="Silva-Junior O.B."/>
            <person name="Grattapaglia D."/>
            <person name="Novaes E."/>
            <person name="Collevatti R.G."/>
        </authorList>
    </citation>
    <scope>NUCLEOTIDE SEQUENCE [LARGE SCALE GENOMIC DNA]</scope>
    <source>
        <strain evidence="4">cv. UFG-1</strain>
    </source>
</reference>
<dbReference type="EMBL" id="NKXS01002703">
    <property type="protein sequence ID" value="PIN12377.1"/>
    <property type="molecule type" value="Genomic_DNA"/>
</dbReference>
<evidence type="ECO:0000313" key="3">
    <source>
        <dbReference type="EMBL" id="PIN12377.1"/>
    </source>
</evidence>
<protein>
    <recommendedName>
        <fullName evidence="2">Calcineurin B-like protein</fullName>
    </recommendedName>
</protein>